<organism evidence="1">
    <name type="scientific">viral metagenome</name>
    <dbReference type="NCBI Taxonomy" id="1070528"/>
    <lineage>
        <taxon>unclassified sequences</taxon>
        <taxon>metagenomes</taxon>
        <taxon>organismal metagenomes</taxon>
    </lineage>
</organism>
<gene>
    <name evidence="1" type="ORF">MM171A00920_0017</name>
</gene>
<evidence type="ECO:0008006" key="2">
    <source>
        <dbReference type="Google" id="ProtNLM"/>
    </source>
</evidence>
<reference evidence="1" key="1">
    <citation type="submission" date="2020-03" db="EMBL/GenBank/DDBJ databases">
        <title>The deep terrestrial virosphere.</title>
        <authorList>
            <person name="Holmfeldt K."/>
            <person name="Nilsson E."/>
            <person name="Simone D."/>
            <person name="Lopez-Fernandez M."/>
            <person name="Wu X."/>
            <person name="de Brujin I."/>
            <person name="Lundin D."/>
            <person name="Andersson A."/>
            <person name="Bertilsson S."/>
            <person name="Dopson M."/>
        </authorList>
    </citation>
    <scope>NUCLEOTIDE SEQUENCE</scope>
    <source>
        <strain evidence="1">MM171A00920</strain>
    </source>
</reference>
<accession>A0A6M3M0H1</accession>
<dbReference type="AlphaFoldDB" id="A0A6M3M0H1"/>
<name>A0A6M3M0H1_9ZZZZ</name>
<proteinExistence type="predicted"/>
<sequence>MQSRIFNLNWETFDYRDHEQRRQLIGAMQYFCALPNRFMDSRFAKIEEFIKTHKKIQEFTIASDGWVNEKAIDIIEKFHLMTHYDNGYEQIFDVRDFSGTKASGFDMAAVRSGLTFREVKVGEKLKVYQMEGAKERVHFCYYGGALGWHRGLFEDGDWWTIEDNAIEFRNKAYSSRAATYYALLEAAADAKGCCALIPSSCEDCDDDARSIASSINYAATNILTIAGARGLSADVANTTFIVLTPLQLRGRVRYALGQRMQAFADSEKLIDYNFKQVTSMMLTHTDRIMVILPARTLKIGYKTDLTLFDNFDMLSYTDTVAGWMRHGGCIGDIDQINCIELTEESGSCPPGSFQPLVSCGEVSEESEEVEDIRG</sequence>
<evidence type="ECO:0000313" key="1">
    <source>
        <dbReference type="EMBL" id="QJA99699.1"/>
    </source>
</evidence>
<protein>
    <recommendedName>
        <fullName evidence="2">Capsid protein</fullName>
    </recommendedName>
</protein>
<dbReference type="EMBL" id="MT143663">
    <property type="protein sequence ID" value="QJA99699.1"/>
    <property type="molecule type" value="Genomic_DNA"/>
</dbReference>